<name>A0A8X6FQR2_TRICU</name>
<dbReference type="EMBL" id="BMAO01003231">
    <property type="protein sequence ID" value="GFQ86561.1"/>
    <property type="molecule type" value="Genomic_DNA"/>
</dbReference>
<proteinExistence type="predicted"/>
<dbReference type="Proteomes" id="UP000887116">
    <property type="component" value="Unassembled WGS sequence"/>
</dbReference>
<evidence type="ECO:0000313" key="1">
    <source>
        <dbReference type="EMBL" id="GFQ86561.1"/>
    </source>
</evidence>
<sequence length="158" mass="18833">MIPILETDGHYSIYIHSDVFPAFFAKYILTCRVGTRIKVFGETEEEGFTFLEFERIPSGFLYITENHSRRLFISKYVSKEWRIPPDEWCDMIYRGFTVSFPTLVIHTLNATLHVRKIRRRHDERRLYPKRFSIFAHLPMKPVRRTTGVKIFTSLNDIV</sequence>
<organism evidence="1 3">
    <name type="scientific">Trichonephila clavata</name>
    <name type="common">Joro spider</name>
    <name type="synonym">Nephila clavata</name>
    <dbReference type="NCBI Taxonomy" id="2740835"/>
    <lineage>
        <taxon>Eukaryota</taxon>
        <taxon>Metazoa</taxon>
        <taxon>Ecdysozoa</taxon>
        <taxon>Arthropoda</taxon>
        <taxon>Chelicerata</taxon>
        <taxon>Arachnida</taxon>
        <taxon>Araneae</taxon>
        <taxon>Araneomorphae</taxon>
        <taxon>Entelegynae</taxon>
        <taxon>Araneoidea</taxon>
        <taxon>Nephilidae</taxon>
        <taxon>Trichonephila</taxon>
    </lineage>
</organism>
<evidence type="ECO:0000313" key="3">
    <source>
        <dbReference type="Proteomes" id="UP000887116"/>
    </source>
</evidence>
<accession>A0A8X6FQR2</accession>
<dbReference type="AlphaFoldDB" id="A0A8X6FQR2"/>
<comment type="caution">
    <text evidence="1">The sequence shown here is derived from an EMBL/GenBank/DDBJ whole genome shotgun (WGS) entry which is preliminary data.</text>
</comment>
<gene>
    <name evidence="1" type="ORF">TNCT_445331</name>
    <name evidence="2" type="ORF">TNCT_665231</name>
</gene>
<evidence type="ECO:0000313" key="2">
    <source>
        <dbReference type="EMBL" id="GFR18142.1"/>
    </source>
</evidence>
<reference evidence="1" key="1">
    <citation type="submission" date="2020-07" db="EMBL/GenBank/DDBJ databases">
        <title>Multicomponent nature underlies the extraordinary mechanical properties of spider dragline silk.</title>
        <authorList>
            <person name="Kono N."/>
            <person name="Nakamura H."/>
            <person name="Mori M."/>
            <person name="Yoshida Y."/>
            <person name="Ohtoshi R."/>
            <person name="Malay A.D."/>
            <person name="Moran D.A.P."/>
            <person name="Tomita M."/>
            <person name="Numata K."/>
            <person name="Arakawa K."/>
        </authorList>
    </citation>
    <scope>NUCLEOTIDE SEQUENCE</scope>
</reference>
<dbReference type="EMBL" id="BMAO01007735">
    <property type="protein sequence ID" value="GFR18142.1"/>
    <property type="molecule type" value="Genomic_DNA"/>
</dbReference>
<protein>
    <submittedName>
        <fullName evidence="1">Uncharacterized protein</fullName>
    </submittedName>
</protein>
<keyword evidence="3" id="KW-1185">Reference proteome</keyword>